<feature type="region of interest" description="Disordered" evidence="1">
    <location>
        <begin position="212"/>
        <end position="248"/>
    </location>
</feature>
<feature type="non-terminal residue" evidence="2">
    <location>
        <position position="360"/>
    </location>
</feature>
<name>A0A8S2KHK5_9BILA</name>
<evidence type="ECO:0000313" key="2">
    <source>
        <dbReference type="EMBL" id="CAF3851877.1"/>
    </source>
</evidence>
<protein>
    <submittedName>
        <fullName evidence="2">Uncharacterized protein</fullName>
    </submittedName>
</protein>
<comment type="caution">
    <text evidence="2">The sequence shown here is derived from an EMBL/GenBank/DDBJ whole genome shotgun (WGS) entry which is preliminary data.</text>
</comment>
<evidence type="ECO:0000256" key="1">
    <source>
        <dbReference type="SAM" id="MobiDB-lite"/>
    </source>
</evidence>
<feature type="region of interest" description="Disordered" evidence="1">
    <location>
        <begin position="126"/>
        <end position="158"/>
    </location>
</feature>
<dbReference type="AlphaFoldDB" id="A0A8S2KHK5"/>
<feature type="compositionally biased region" description="Basic and acidic residues" evidence="1">
    <location>
        <begin position="217"/>
        <end position="227"/>
    </location>
</feature>
<gene>
    <name evidence="2" type="ORF">BYL167_LOCUS5904</name>
</gene>
<dbReference type="Proteomes" id="UP000681967">
    <property type="component" value="Unassembled WGS sequence"/>
</dbReference>
<evidence type="ECO:0000313" key="3">
    <source>
        <dbReference type="Proteomes" id="UP000681967"/>
    </source>
</evidence>
<organism evidence="2 3">
    <name type="scientific">Rotaria magnacalcarata</name>
    <dbReference type="NCBI Taxonomy" id="392030"/>
    <lineage>
        <taxon>Eukaryota</taxon>
        <taxon>Metazoa</taxon>
        <taxon>Spiralia</taxon>
        <taxon>Gnathifera</taxon>
        <taxon>Rotifera</taxon>
        <taxon>Eurotatoria</taxon>
        <taxon>Bdelloidea</taxon>
        <taxon>Philodinida</taxon>
        <taxon>Philodinidae</taxon>
        <taxon>Rotaria</taxon>
    </lineage>
</organism>
<feature type="region of interest" description="Disordered" evidence="1">
    <location>
        <begin position="1"/>
        <end position="25"/>
    </location>
</feature>
<dbReference type="EMBL" id="CAJOBH010001391">
    <property type="protein sequence ID" value="CAF3851877.1"/>
    <property type="molecule type" value="Genomic_DNA"/>
</dbReference>
<reference evidence="2" key="1">
    <citation type="submission" date="2021-02" db="EMBL/GenBank/DDBJ databases">
        <authorList>
            <person name="Nowell W R."/>
        </authorList>
    </citation>
    <scope>NUCLEOTIDE SEQUENCE</scope>
</reference>
<proteinExistence type="predicted"/>
<accession>A0A8S2KHK5</accession>
<sequence length="360" mass="40516">ENFYPQYSVEQIPPSSDYRKRPAPVSSRNITLQRGQLDYWQNLEPLPDSIITSSCQNLTGSASNLLLSSPLIQQTTNSQDSHGNIISITTTKRSQSSLLNQKNGVKLRYSKTKWYSDNQLYKNQQLRNINQKEYKTDNYTDSGSSSEQKDRSAPLICDQQNTTNLINQNQEEPSECSISMNKTEQETYFSAKSDLNNQNSSYCGYELEIVTDEEDDDNHHHDEKDDSNGLMMTSKDHPTIPTSSSPNPQYLIPPVFEFKLPSFGEWIDRAFTSFLSDTSANLLPSISSSRSSSVGSIHVSLGTANTSSSSHIVTVLDTHNLQIMLTDANANSQQIEIQSRDEEQDDEHSLNGKYVLFLIN</sequence>